<evidence type="ECO:0000256" key="1">
    <source>
        <dbReference type="SAM" id="Phobius"/>
    </source>
</evidence>
<feature type="signal peptide" evidence="2">
    <location>
        <begin position="1"/>
        <end position="22"/>
    </location>
</feature>
<reference evidence="4" key="1">
    <citation type="submission" date="2017-02" db="UniProtKB">
        <authorList>
            <consortium name="WormBaseParasite"/>
        </authorList>
    </citation>
    <scope>IDENTIFICATION</scope>
</reference>
<keyword evidence="1" id="KW-1133">Transmembrane helix</keyword>
<keyword evidence="3" id="KW-1185">Reference proteome</keyword>
<sequence length="144" mass="16796">MRFYSKATLYIFFLMAFPYDSSINGYSEPKCWPRFNLGNPNPAPVFCPLEDFFTYYDCCSLDYGDCCRYPKWGNIIIIIIIIIGLISGCCCCIFFIFTYSRAKKRGDRPPTVPPPQEKEVECGTEMSLASEDRYYHRNTRNTYI</sequence>
<name>A0A0N4ZH73_PARTI</name>
<evidence type="ECO:0000313" key="3">
    <source>
        <dbReference type="Proteomes" id="UP000038045"/>
    </source>
</evidence>
<evidence type="ECO:0000256" key="2">
    <source>
        <dbReference type="SAM" id="SignalP"/>
    </source>
</evidence>
<keyword evidence="2" id="KW-0732">Signal</keyword>
<dbReference type="WBParaSite" id="PTRK_0000723700.1">
    <property type="protein sequence ID" value="PTRK_0000723700.1"/>
    <property type="gene ID" value="PTRK_0000723700"/>
</dbReference>
<protein>
    <submittedName>
        <fullName evidence="4">CX domain-containing protein</fullName>
    </submittedName>
</protein>
<organism evidence="3 4">
    <name type="scientific">Parastrongyloides trichosuri</name>
    <name type="common">Possum-specific nematode worm</name>
    <dbReference type="NCBI Taxonomy" id="131310"/>
    <lineage>
        <taxon>Eukaryota</taxon>
        <taxon>Metazoa</taxon>
        <taxon>Ecdysozoa</taxon>
        <taxon>Nematoda</taxon>
        <taxon>Chromadorea</taxon>
        <taxon>Rhabditida</taxon>
        <taxon>Tylenchina</taxon>
        <taxon>Panagrolaimomorpha</taxon>
        <taxon>Strongyloidoidea</taxon>
        <taxon>Strongyloididae</taxon>
        <taxon>Parastrongyloides</taxon>
    </lineage>
</organism>
<evidence type="ECO:0000313" key="4">
    <source>
        <dbReference type="WBParaSite" id="PTRK_0000723700.1"/>
    </source>
</evidence>
<keyword evidence="1" id="KW-0472">Membrane</keyword>
<keyword evidence="1" id="KW-0812">Transmembrane</keyword>
<feature type="transmembrane region" description="Helical" evidence="1">
    <location>
        <begin position="75"/>
        <end position="99"/>
    </location>
</feature>
<accession>A0A0N4ZH73</accession>
<dbReference type="AlphaFoldDB" id="A0A0N4ZH73"/>
<proteinExistence type="predicted"/>
<feature type="chain" id="PRO_5005891851" evidence="2">
    <location>
        <begin position="23"/>
        <end position="144"/>
    </location>
</feature>
<dbReference type="Proteomes" id="UP000038045">
    <property type="component" value="Unplaced"/>
</dbReference>